<dbReference type="PANTHER" id="PTHR33447:SF20">
    <property type="entry name" value="GLUTATHIONE GAMMA-GLUTAMYLCYSTEINYLTRANSFERASE"/>
    <property type="match status" value="1"/>
</dbReference>
<protein>
    <recommendedName>
        <fullName evidence="1">glutathione gamma-glutamylcysteinyltransferase</fullName>
        <ecNumber evidence="1">2.3.2.15</ecNumber>
    </recommendedName>
</protein>
<dbReference type="InterPro" id="IPR040409">
    <property type="entry name" value="PCS-like"/>
</dbReference>
<evidence type="ECO:0000256" key="4">
    <source>
        <dbReference type="ARBA" id="ARBA00022723"/>
    </source>
</evidence>
<dbReference type="SUPFAM" id="SSF54001">
    <property type="entry name" value="Cysteine proteinases"/>
    <property type="match status" value="1"/>
</dbReference>
<dbReference type="GO" id="GO:0046938">
    <property type="term" value="P:phytochelatin biosynthetic process"/>
    <property type="evidence" value="ECO:0007669"/>
    <property type="project" value="InterPro"/>
</dbReference>
<dbReference type="PROSITE" id="PS51443">
    <property type="entry name" value="PCS"/>
    <property type="match status" value="1"/>
</dbReference>
<reference evidence="6" key="1">
    <citation type="submission" date="2021-02" db="EMBL/GenBank/DDBJ databases">
        <authorList>
            <person name="Dougan E. K."/>
            <person name="Rhodes N."/>
            <person name="Thang M."/>
            <person name="Chan C."/>
        </authorList>
    </citation>
    <scope>NUCLEOTIDE SEQUENCE</scope>
</reference>
<dbReference type="PANTHER" id="PTHR33447">
    <property type="entry name" value="GLUTATHIONE GAMMA-GLUTAMYLCYSTEINYLTRANSFERASE"/>
    <property type="match status" value="1"/>
</dbReference>
<name>A0A812URE4_SYMPI</name>
<keyword evidence="7" id="KW-1185">Reference proteome</keyword>
<sequence>MYSYHSQTFSEVYRYWDSQNIWNGSASKCIKETTTPWQGSLEQIAGMLRCHGAEAASVEASKSDLDQFRQTLVQAFSSSQLRFVGLNFDRKVLGQIGAGHHSPIGAYDQQSDRVLVMDVARYKYPPFWAALKEVFQAMNSTEQEYFSTPRGYLVAWVPAASSATVVV</sequence>
<dbReference type="Pfam" id="PF05023">
    <property type="entry name" value="Phytochelatin"/>
    <property type="match status" value="1"/>
</dbReference>
<keyword evidence="4" id="KW-0479">Metal-binding</keyword>
<accession>A0A812URE4</accession>
<evidence type="ECO:0000259" key="5">
    <source>
        <dbReference type="PROSITE" id="PS51443"/>
    </source>
</evidence>
<dbReference type="Gene3D" id="3.90.70.30">
    <property type="entry name" value="Phytochelatin synthase, N-terminal domain"/>
    <property type="match status" value="1"/>
</dbReference>
<evidence type="ECO:0000313" key="7">
    <source>
        <dbReference type="Proteomes" id="UP000649617"/>
    </source>
</evidence>
<keyword evidence="2" id="KW-0104">Cadmium</keyword>
<evidence type="ECO:0000256" key="2">
    <source>
        <dbReference type="ARBA" id="ARBA00022539"/>
    </source>
</evidence>
<dbReference type="AlphaFoldDB" id="A0A812URE4"/>
<dbReference type="InterPro" id="IPR038765">
    <property type="entry name" value="Papain-like_cys_pep_sf"/>
</dbReference>
<feature type="domain" description="Peptidase C83" evidence="5">
    <location>
        <begin position="1"/>
        <end position="160"/>
    </location>
</feature>
<dbReference type="GO" id="GO:0046872">
    <property type="term" value="F:metal ion binding"/>
    <property type="evidence" value="ECO:0007669"/>
    <property type="project" value="UniProtKB-KW"/>
</dbReference>
<dbReference type="EC" id="2.3.2.15" evidence="1"/>
<dbReference type="GO" id="GO:0010038">
    <property type="term" value="P:response to metal ion"/>
    <property type="evidence" value="ECO:0007669"/>
    <property type="project" value="InterPro"/>
</dbReference>
<comment type="caution">
    <text evidence="6">The sequence shown here is derived from an EMBL/GenBank/DDBJ whole genome shotgun (WGS) entry which is preliminary data.</text>
</comment>
<dbReference type="GO" id="GO:0016756">
    <property type="term" value="F:glutathione gamma-glutamylcysteinyltransferase activity"/>
    <property type="evidence" value="ECO:0007669"/>
    <property type="project" value="UniProtKB-EC"/>
</dbReference>
<dbReference type="OrthoDB" id="433860at2759"/>
<evidence type="ECO:0000256" key="3">
    <source>
        <dbReference type="ARBA" id="ARBA00022679"/>
    </source>
</evidence>
<evidence type="ECO:0000256" key="1">
    <source>
        <dbReference type="ARBA" id="ARBA00012468"/>
    </source>
</evidence>
<dbReference type="InterPro" id="IPR038156">
    <property type="entry name" value="PCS_N_sf"/>
</dbReference>
<proteinExistence type="predicted"/>
<dbReference type="Proteomes" id="UP000649617">
    <property type="component" value="Unassembled WGS sequence"/>
</dbReference>
<dbReference type="InterPro" id="IPR007719">
    <property type="entry name" value="PCS_N"/>
</dbReference>
<keyword evidence="3" id="KW-0808">Transferase</keyword>
<gene>
    <name evidence="6" type="primary">PCS1</name>
    <name evidence="6" type="ORF">SPIL2461_LOCUS15485</name>
</gene>
<evidence type="ECO:0000313" key="6">
    <source>
        <dbReference type="EMBL" id="CAE7574872.1"/>
    </source>
</evidence>
<dbReference type="EMBL" id="CAJNIZ010038036">
    <property type="protein sequence ID" value="CAE7574872.1"/>
    <property type="molecule type" value="Genomic_DNA"/>
</dbReference>
<organism evidence="6 7">
    <name type="scientific">Symbiodinium pilosum</name>
    <name type="common">Dinoflagellate</name>
    <dbReference type="NCBI Taxonomy" id="2952"/>
    <lineage>
        <taxon>Eukaryota</taxon>
        <taxon>Sar</taxon>
        <taxon>Alveolata</taxon>
        <taxon>Dinophyceae</taxon>
        <taxon>Suessiales</taxon>
        <taxon>Symbiodiniaceae</taxon>
        <taxon>Symbiodinium</taxon>
    </lineage>
</organism>